<dbReference type="FunFam" id="3.30.1370.10:FF:000012">
    <property type="entry name" value="Mex-3 RNA-binding family member D"/>
    <property type="match status" value="1"/>
</dbReference>
<dbReference type="InterPro" id="IPR004087">
    <property type="entry name" value="KH_dom"/>
</dbReference>
<dbReference type="PANTHER" id="PTHR23285:SF7">
    <property type="entry name" value="LD09246P1"/>
    <property type="match status" value="1"/>
</dbReference>
<evidence type="ECO:0000256" key="7">
    <source>
        <dbReference type="SAM" id="MobiDB-lite"/>
    </source>
</evidence>
<evidence type="ECO:0000259" key="8">
    <source>
        <dbReference type="SMART" id="SM00322"/>
    </source>
</evidence>
<protein>
    <submittedName>
        <fullName evidence="9">RNA-binding protein MEX3B</fullName>
    </submittedName>
</protein>
<dbReference type="Gene3D" id="3.30.1370.10">
    <property type="entry name" value="K Homology domain, type 1"/>
    <property type="match status" value="2"/>
</dbReference>
<dbReference type="InterPro" id="IPR047228">
    <property type="entry name" value="KH-I_MEX3_rpt1"/>
</dbReference>
<evidence type="ECO:0000256" key="5">
    <source>
        <dbReference type="ARBA" id="ARBA00023242"/>
    </source>
</evidence>
<evidence type="ECO:0000256" key="4">
    <source>
        <dbReference type="ARBA" id="ARBA00022737"/>
    </source>
</evidence>
<feature type="domain" description="K Homology" evidence="8">
    <location>
        <begin position="147"/>
        <end position="215"/>
    </location>
</feature>
<dbReference type="Pfam" id="PF00013">
    <property type="entry name" value="KH_1"/>
    <property type="match status" value="2"/>
</dbReference>
<dbReference type="InterPro" id="IPR047226">
    <property type="entry name" value="KH-I_MEX3_rpt2"/>
</dbReference>
<dbReference type="SMART" id="SM00322">
    <property type="entry name" value="KH"/>
    <property type="match status" value="2"/>
</dbReference>
<accession>A0A0B2V6L3</accession>
<dbReference type="AlphaFoldDB" id="A0A0B2V6L3"/>
<sequence>MLAMRRALSGAGSSTPSEEGFVSGSSADEPSYVDRLAMDLGSFAITNNHSHGFSLFDVQQNPLQQKCSSESGASCGETDHSGMLLVHDIAERMTSEGVLTVPIQHAVDGATQLPGSWFYEIGSDETSGSPTGEFHDEFRTALSLGARNVTESVEVPSSEHVAEIVGRQGCKIKALRAKTNTYIKTPVRGEEPIFVVTGRPEDVADAKREIECAAEHFTQIRASRRHSQGGAPAPGHITAYVRVPLRVVGLVVGPKGATIKRIQQDTHTYIITPSREREPIFEVTGLPHNVDAARREIEQHIYQRTGNMPITDPTASLQSYDLQGTVASAGNVRPSGLSFGSVAHPVRRQSTIETLTTGSFFPTDFHKNATDISFGASAISGLIRAGGCGFSAAGSPPPTHCCTSSGSSSSASSTSSSHVLCSALELCTLGTSLAPRRDSQVTQQCNSLLISEGGIASHTTTPTTGQYPAWSAVYSTVDIGAERSAQPLASNQPSANNGMMNAHSEEGFEKVQRDSHIRELVLGRMIRAGGCGFSAAGSPPPTHCCTSSGSSSSASSTSSSHVLCSALELCTLGTSLAPRRDSQVTQQCNSLLISEGGIASHTTTPTTGQYPAWSAVYSTVDIGAERSAQPLASNQPSANNGMMNAHSDMFASPPSLGSFLSSMAGNCGATLTHQHCSSLRDEGIGESPSFK</sequence>
<dbReference type="GO" id="GO:0005737">
    <property type="term" value="C:cytoplasm"/>
    <property type="evidence" value="ECO:0007669"/>
    <property type="project" value="UniProtKB-SubCell"/>
</dbReference>
<dbReference type="Proteomes" id="UP000031036">
    <property type="component" value="Unassembled WGS sequence"/>
</dbReference>
<dbReference type="STRING" id="6265.A0A0B2V6L3"/>
<dbReference type="InterPro" id="IPR047227">
    <property type="entry name" value="MEX3"/>
</dbReference>
<keyword evidence="10" id="KW-1185">Reference proteome</keyword>
<keyword evidence="6" id="KW-0694">RNA-binding</keyword>
<evidence type="ECO:0000256" key="3">
    <source>
        <dbReference type="ARBA" id="ARBA00022490"/>
    </source>
</evidence>
<dbReference type="GO" id="GO:0003723">
    <property type="term" value="F:RNA binding"/>
    <property type="evidence" value="ECO:0007669"/>
    <property type="project" value="UniProtKB-UniRule"/>
</dbReference>
<name>A0A0B2V6L3_TOXCA</name>
<dbReference type="CDD" id="cd22424">
    <property type="entry name" value="KH-I_MEX3_rpt2"/>
    <property type="match status" value="1"/>
</dbReference>
<evidence type="ECO:0000313" key="9">
    <source>
        <dbReference type="EMBL" id="KHN79081.1"/>
    </source>
</evidence>
<comment type="caution">
    <text evidence="9">The sequence shown here is derived from an EMBL/GenBank/DDBJ whole genome shotgun (WGS) entry which is preliminary data.</text>
</comment>
<dbReference type="GO" id="GO:0005634">
    <property type="term" value="C:nucleus"/>
    <property type="evidence" value="ECO:0007669"/>
    <property type="project" value="UniProtKB-SubCell"/>
</dbReference>
<dbReference type="PROSITE" id="PS50084">
    <property type="entry name" value="KH_TYPE_1"/>
    <property type="match status" value="2"/>
</dbReference>
<feature type="region of interest" description="Disordered" evidence="7">
    <location>
        <begin position="1"/>
        <end position="26"/>
    </location>
</feature>
<feature type="compositionally biased region" description="Polar residues" evidence="7">
    <location>
        <begin position="11"/>
        <end position="26"/>
    </location>
</feature>
<keyword evidence="5" id="KW-0539">Nucleus</keyword>
<proteinExistence type="predicted"/>
<gene>
    <name evidence="9" type="primary">mex3b</name>
    <name evidence="9" type="ORF">Tcan_11175</name>
</gene>
<dbReference type="OrthoDB" id="427410at2759"/>
<keyword evidence="4" id="KW-0677">Repeat</keyword>
<dbReference type="SUPFAM" id="SSF54791">
    <property type="entry name" value="Eukaryotic type KH-domain (KH-domain type I)"/>
    <property type="match status" value="2"/>
</dbReference>
<feature type="domain" description="K Homology" evidence="8">
    <location>
        <begin position="235"/>
        <end position="302"/>
    </location>
</feature>
<evidence type="ECO:0000256" key="1">
    <source>
        <dbReference type="ARBA" id="ARBA00004123"/>
    </source>
</evidence>
<dbReference type="PANTHER" id="PTHR23285">
    <property type="entry name" value="RING FINGER AND KH DOMAIN CONTAINING PROTEIN 1"/>
    <property type="match status" value="1"/>
</dbReference>
<dbReference type="InterPro" id="IPR036612">
    <property type="entry name" value="KH_dom_type_1_sf"/>
</dbReference>
<evidence type="ECO:0000256" key="6">
    <source>
        <dbReference type="PROSITE-ProRule" id="PRU00117"/>
    </source>
</evidence>
<reference evidence="9 10" key="1">
    <citation type="submission" date="2014-11" db="EMBL/GenBank/DDBJ databases">
        <title>Genetic blueprint of the zoonotic pathogen Toxocara canis.</title>
        <authorList>
            <person name="Zhu X.-Q."/>
            <person name="Korhonen P.K."/>
            <person name="Cai H."/>
            <person name="Young N.D."/>
            <person name="Nejsum P."/>
            <person name="von Samson-Himmelstjerna G."/>
            <person name="Boag P.R."/>
            <person name="Tan P."/>
            <person name="Li Q."/>
            <person name="Min J."/>
            <person name="Yang Y."/>
            <person name="Wang X."/>
            <person name="Fang X."/>
            <person name="Hall R.S."/>
            <person name="Hofmann A."/>
            <person name="Sternberg P.W."/>
            <person name="Jex A.R."/>
            <person name="Gasser R.B."/>
        </authorList>
    </citation>
    <scope>NUCLEOTIDE SEQUENCE [LARGE SCALE GENOMIC DNA]</scope>
    <source>
        <strain evidence="9">PN_DK_2014</strain>
    </source>
</reference>
<keyword evidence="3" id="KW-0963">Cytoplasm</keyword>
<dbReference type="EMBL" id="JPKZ01001948">
    <property type="protein sequence ID" value="KHN79081.1"/>
    <property type="molecule type" value="Genomic_DNA"/>
</dbReference>
<comment type="subcellular location">
    <subcellularLocation>
        <location evidence="2">Cytoplasm</location>
    </subcellularLocation>
    <subcellularLocation>
        <location evidence="1">Nucleus</location>
    </subcellularLocation>
</comment>
<organism evidence="9 10">
    <name type="scientific">Toxocara canis</name>
    <name type="common">Canine roundworm</name>
    <dbReference type="NCBI Taxonomy" id="6265"/>
    <lineage>
        <taxon>Eukaryota</taxon>
        <taxon>Metazoa</taxon>
        <taxon>Ecdysozoa</taxon>
        <taxon>Nematoda</taxon>
        <taxon>Chromadorea</taxon>
        <taxon>Rhabditida</taxon>
        <taxon>Spirurina</taxon>
        <taxon>Ascaridomorpha</taxon>
        <taxon>Ascaridoidea</taxon>
        <taxon>Toxocaridae</taxon>
        <taxon>Toxocara</taxon>
    </lineage>
</organism>
<evidence type="ECO:0000256" key="2">
    <source>
        <dbReference type="ARBA" id="ARBA00004496"/>
    </source>
</evidence>
<dbReference type="CDD" id="cd22423">
    <property type="entry name" value="KH-I_MEX3_rpt1"/>
    <property type="match status" value="1"/>
</dbReference>
<evidence type="ECO:0000313" key="10">
    <source>
        <dbReference type="Proteomes" id="UP000031036"/>
    </source>
</evidence>
<dbReference type="InterPro" id="IPR004088">
    <property type="entry name" value="KH_dom_type_1"/>
</dbReference>